<proteinExistence type="predicted"/>
<evidence type="ECO:0000313" key="1">
    <source>
        <dbReference type="EMBL" id="JAD66778.1"/>
    </source>
</evidence>
<dbReference type="AlphaFoldDB" id="A0A0A9BX33"/>
<dbReference type="EMBL" id="GBRH01231117">
    <property type="protein sequence ID" value="JAD66778.1"/>
    <property type="molecule type" value="Transcribed_RNA"/>
</dbReference>
<accession>A0A0A9BX33</accession>
<name>A0A0A9BX33_ARUDO</name>
<reference evidence="1" key="1">
    <citation type="submission" date="2014-09" db="EMBL/GenBank/DDBJ databases">
        <authorList>
            <person name="Magalhaes I.L.F."/>
            <person name="Oliveira U."/>
            <person name="Santos F.R."/>
            <person name="Vidigal T.H.D.A."/>
            <person name="Brescovit A.D."/>
            <person name="Santos A.J."/>
        </authorList>
    </citation>
    <scope>NUCLEOTIDE SEQUENCE</scope>
    <source>
        <tissue evidence="1">Shoot tissue taken approximately 20 cm above the soil surface</tissue>
    </source>
</reference>
<protein>
    <submittedName>
        <fullName evidence="1">Uncharacterized protein</fullName>
    </submittedName>
</protein>
<sequence>MICFELYYLFSVYPLQNLLLILFPNDKALMLSFFPTILQ</sequence>
<organism evidence="1">
    <name type="scientific">Arundo donax</name>
    <name type="common">Giant reed</name>
    <name type="synonym">Donax arundinaceus</name>
    <dbReference type="NCBI Taxonomy" id="35708"/>
    <lineage>
        <taxon>Eukaryota</taxon>
        <taxon>Viridiplantae</taxon>
        <taxon>Streptophyta</taxon>
        <taxon>Embryophyta</taxon>
        <taxon>Tracheophyta</taxon>
        <taxon>Spermatophyta</taxon>
        <taxon>Magnoliopsida</taxon>
        <taxon>Liliopsida</taxon>
        <taxon>Poales</taxon>
        <taxon>Poaceae</taxon>
        <taxon>PACMAD clade</taxon>
        <taxon>Arundinoideae</taxon>
        <taxon>Arundineae</taxon>
        <taxon>Arundo</taxon>
    </lineage>
</organism>
<reference evidence="1" key="2">
    <citation type="journal article" date="2015" name="Data Brief">
        <title>Shoot transcriptome of the giant reed, Arundo donax.</title>
        <authorList>
            <person name="Barrero R.A."/>
            <person name="Guerrero F.D."/>
            <person name="Moolhuijzen P."/>
            <person name="Goolsby J.A."/>
            <person name="Tidwell J."/>
            <person name="Bellgard S.E."/>
            <person name="Bellgard M.I."/>
        </authorList>
    </citation>
    <scope>NUCLEOTIDE SEQUENCE</scope>
    <source>
        <tissue evidence="1">Shoot tissue taken approximately 20 cm above the soil surface</tissue>
    </source>
</reference>